<sequence>MKGGSTLTSLSPSLLSVTRRGLHVIWSHAGCPSTNPPSVASTRYPPYTTSERPPGMTTLPGGSQQGLHSHLSTSCHNATTPQQPHCFSS</sequence>
<protein>
    <submittedName>
        <fullName evidence="2">Uncharacterized protein</fullName>
    </submittedName>
</protein>
<dbReference type="AlphaFoldDB" id="A0A5B7ERY2"/>
<evidence type="ECO:0000313" key="2">
    <source>
        <dbReference type="EMBL" id="MPC36922.1"/>
    </source>
</evidence>
<comment type="caution">
    <text evidence="2">The sequence shown here is derived from an EMBL/GenBank/DDBJ whole genome shotgun (WGS) entry which is preliminary data.</text>
</comment>
<dbReference type="EMBL" id="VSRR010003635">
    <property type="protein sequence ID" value="MPC36922.1"/>
    <property type="molecule type" value="Genomic_DNA"/>
</dbReference>
<feature type="compositionally biased region" description="Polar residues" evidence="1">
    <location>
        <begin position="60"/>
        <end position="89"/>
    </location>
</feature>
<reference evidence="2 3" key="1">
    <citation type="submission" date="2019-05" db="EMBL/GenBank/DDBJ databases">
        <title>Another draft genome of Portunus trituberculatus and its Hox gene families provides insights of decapod evolution.</title>
        <authorList>
            <person name="Jeong J.-H."/>
            <person name="Song I."/>
            <person name="Kim S."/>
            <person name="Choi T."/>
            <person name="Kim D."/>
            <person name="Ryu S."/>
            <person name="Kim W."/>
        </authorList>
    </citation>
    <scope>NUCLEOTIDE SEQUENCE [LARGE SCALE GENOMIC DNA]</scope>
    <source>
        <tissue evidence="2">Muscle</tissue>
    </source>
</reference>
<dbReference type="Proteomes" id="UP000324222">
    <property type="component" value="Unassembled WGS sequence"/>
</dbReference>
<evidence type="ECO:0000313" key="3">
    <source>
        <dbReference type="Proteomes" id="UP000324222"/>
    </source>
</evidence>
<organism evidence="2 3">
    <name type="scientific">Portunus trituberculatus</name>
    <name type="common">Swimming crab</name>
    <name type="synonym">Neptunus trituberculatus</name>
    <dbReference type="NCBI Taxonomy" id="210409"/>
    <lineage>
        <taxon>Eukaryota</taxon>
        <taxon>Metazoa</taxon>
        <taxon>Ecdysozoa</taxon>
        <taxon>Arthropoda</taxon>
        <taxon>Crustacea</taxon>
        <taxon>Multicrustacea</taxon>
        <taxon>Malacostraca</taxon>
        <taxon>Eumalacostraca</taxon>
        <taxon>Eucarida</taxon>
        <taxon>Decapoda</taxon>
        <taxon>Pleocyemata</taxon>
        <taxon>Brachyura</taxon>
        <taxon>Eubrachyura</taxon>
        <taxon>Portunoidea</taxon>
        <taxon>Portunidae</taxon>
        <taxon>Portuninae</taxon>
        <taxon>Portunus</taxon>
    </lineage>
</organism>
<feature type="compositionally biased region" description="Polar residues" evidence="1">
    <location>
        <begin position="32"/>
        <end position="51"/>
    </location>
</feature>
<feature type="region of interest" description="Disordered" evidence="1">
    <location>
        <begin position="28"/>
        <end position="89"/>
    </location>
</feature>
<accession>A0A5B7ERY2</accession>
<gene>
    <name evidence="2" type="ORF">E2C01_030391</name>
</gene>
<keyword evidence="3" id="KW-1185">Reference proteome</keyword>
<name>A0A5B7ERY2_PORTR</name>
<proteinExistence type="predicted"/>
<evidence type="ECO:0000256" key="1">
    <source>
        <dbReference type="SAM" id="MobiDB-lite"/>
    </source>
</evidence>